<organism evidence="3 4">
    <name type="scientific">Leucosporidium creatinivorum</name>
    <dbReference type="NCBI Taxonomy" id="106004"/>
    <lineage>
        <taxon>Eukaryota</taxon>
        <taxon>Fungi</taxon>
        <taxon>Dikarya</taxon>
        <taxon>Basidiomycota</taxon>
        <taxon>Pucciniomycotina</taxon>
        <taxon>Microbotryomycetes</taxon>
        <taxon>Leucosporidiales</taxon>
        <taxon>Leucosporidium</taxon>
    </lineage>
</organism>
<dbReference type="GO" id="GO:0042602">
    <property type="term" value="F:riboflavin reductase (NADPH) activity"/>
    <property type="evidence" value="ECO:0007669"/>
    <property type="project" value="TreeGrafter"/>
</dbReference>
<dbReference type="InterPro" id="IPR051606">
    <property type="entry name" value="Polyketide_Oxido-like"/>
</dbReference>
<dbReference type="GO" id="GO:0004074">
    <property type="term" value="F:biliverdin reductase [NAD(P)H] activity"/>
    <property type="evidence" value="ECO:0007669"/>
    <property type="project" value="TreeGrafter"/>
</dbReference>
<dbReference type="OrthoDB" id="63935at2759"/>
<dbReference type="PANTHER" id="PTHR43355:SF2">
    <property type="entry name" value="FLAVIN REDUCTASE (NADPH)"/>
    <property type="match status" value="1"/>
</dbReference>
<dbReference type="InParanoid" id="A0A1Y2EQQ8"/>
<dbReference type="STRING" id="106004.A0A1Y2EQQ8"/>
<reference evidence="3 4" key="1">
    <citation type="submission" date="2016-07" db="EMBL/GenBank/DDBJ databases">
        <title>Pervasive Adenine N6-methylation of Active Genes in Fungi.</title>
        <authorList>
            <consortium name="DOE Joint Genome Institute"/>
            <person name="Mondo S.J."/>
            <person name="Dannebaum R.O."/>
            <person name="Kuo R.C."/>
            <person name="Labutti K."/>
            <person name="Haridas S."/>
            <person name="Kuo A."/>
            <person name="Salamov A."/>
            <person name="Ahrendt S.R."/>
            <person name="Lipzen A."/>
            <person name="Sullivan W."/>
            <person name="Andreopoulos W.B."/>
            <person name="Clum A."/>
            <person name="Lindquist E."/>
            <person name="Daum C."/>
            <person name="Ramamoorthy G.K."/>
            <person name="Gryganskyi A."/>
            <person name="Culley D."/>
            <person name="Magnuson J.K."/>
            <person name="James T.Y."/>
            <person name="O'Malley M.A."/>
            <person name="Stajich J.E."/>
            <person name="Spatafora J.W."/>
            <person name="Visel A."/>
            <person name="Grigoriev I.V."/>
        </authorList>
    </citation>
    <scope>NUCLEOTIDE SEQUENCE [LARGE SCALE GENOMIC DNA]</scope>
    <source>
        <strain evidence="3 4">62-1032</strain>
    </source>
</reference>
<evidence type="ECO:0000259" key="2">
    <source>
        <dbReference type="Pfam" id="PF13460"/>
    </source>
</evidence>
<keyword evidence="4" id="KW-1185">Reference proteome</keyword>
<dbReference type="EMBL" id="MCGR01000045">
    <property type="protein sequence ID" value="ORY73624.1"/>
    <property type="molecule type" value="Genomic_DNA"/>
</dbReference>
<dbReference type="InterPro" id="IPR036291">
    <property type="entry name" value="NAD(P)-bd_dom_sf"/>
</dbReference>
<sequence length="248" mass="27076">MSYTQAPIAFFGATGGCTLACLVRTLNAGIDARALVRTPQKLLDLLAARGVSSAKIEKHLVVHQGNALDVEAAKQVFTVEVSLVVFGIGGFCGGPAFSPNPFRLFLTLDQPDICGNAMTTILTALSTTPYRPPIACISTTGLRSPVRDVPLLLVPLYHWLLAIPHKDKQRMEDVLLESGREWVIVKPSLLQDGEGKGKVTRVGWEGEGGKPAVGSFINRKSIGEWLFEEVVQEQKREQWIGRKVTLTW</sequence>
<protein>
    <recommendedName>
        <fullName evidence="2">NAD(P)-binding domain-containing protein</fullName>
    </recommendedName>
</protein>
<dbReference type="PANTHER" id="PTHR43355">
    <property type="entry name" value="FLAVIN REDUCTASE (NADPH)"/>
    <property type="match status" value="1"/>
</dbReference>
<gene>
    <name evidence="3" type="ORF">BCR35DRAFT_293648</name>
</gene>
<dbReference type="Proteomes" id="UP000193467">
    <property type="component" value="Unassembled WGS sequence"/>
</dbReference>
<dbReference type="Gene3D" id="3.40.50.720">
    <property type="entry name" value="NAD(P)-binding Rossmann-like Domain"/>
    <property type="match status" value="1"/>
</dbReference>
<evidence type="ECO:0000313" key="3">
    <source>
        <dbReference type="EMBL" id="ORY73624.1"/>
    </source>
</evidence>
<name>A0A1Y2EQQ8_9BASI</name>
<evidence type="ECO:0000313" key="4">
    <source>
        <dbReference type="Proteomes" id="UP000193467"/>
    </source>
</evidence>
<comment type="similarity">
    <text evidence="1">Belongs to the avfA family.</text>
</comment>
<proteinExistence type="inferred from homology"/>
<accession>A0A1Y2EQQ8</accession>
<dbReference type="Pfam" id="PF13460">
    <property type="entry name" value="NAD_binding_10"/>
    <property type="match status" value="1"/>
</dbReference>
<evidence type="ECO:0000256" key="1">
    <source>
        <dbReference type="ARBA" id="ARBA00038376"/>
    </source>
</evidence>
<dbReference type="SUPFAM" id="SSF51735">
    <property type="entry name" value="NAD(P)-binding Rossmann-fold domains"/>
    <property type="match status" value="1"/>
</dbReference>
<comment type="caution">
    <text evidence="3">The sequence shown here is derived from an EMBL/GenBank/DDBJ whole genome shotgun (WGS) entry which is preliminary data.</text>
</comment>
<dbReference type="InterPro" id="IPR016040">
    <property type="entry name" value="NAD(P)-bd_dom"/>
</dbReference>
<feature type="domain" description="NAD(P)-binding" evidence="2">
    <location>
        <begin position="12"/>
        <end position="229"/>
    </location>
</feature>
<dbReference type="AlphaFoldDB" id="A0A1Y2EQQ8"/>